<organism evidence="5 6">
    <name type="scientific">Pseudoalteromonas amylolytica</name>
    <dbReference type="NCBI Taxonomy" id="1859457"/>
    <lineage>
        <taxon>Bacteria</taxon>
        <taxon>Pseudomonadati</taxon>
        <taxon>Pseudomonadota</taxon>
        <taxon>Gammaproteobacteria</taxon>
        <taxon>Alteromonadales</taxon>
        <taxon>Pseudoalteromonadaceae</taxon>
        <taxon>Pseudoalteromonas</taxon>
    </lineage>
</organism>
<dbReference type="PANTHER" id="PTHR23547:SF1">
    <property type="entry name" value="MAJOR FACILITATOR SUPERFAMILY MFS_1"/>
    <property type="match status" value="1"/>
</dbReference>
<dbReference type="RefSeq" id="WP_070985476.1">
    <property type="nucleotide sequence ID" value="NZ_MKJU01000025.1"/>
</dbReference>
<dbReference type="GO" id="GO:0022857">
    <property type="term" value="F:transmembrane transporter activity"/>
    <property type="evidence" value="ECO:0007669"/>
    <property type="project" value="InterPro"/>
</dbReference>
<dbReference type="NCBIfam" id="NF033734">
    <property type="entry name" value="MFS_ArsJ"/>
    <property type="match status" value="1"/>
</dbReference>
<accession>A0A1S1MWF1</accession>
<dbReference type="InterPro" id="IPR047769">
    <property type="entry name" value="MFS_ArsJ"/>
</dbReference>
<gene>
    <name evidence="5" type="ORF">BET10_12200</name>
</gene>
<feature type="transmembrane region" description="Helical" evidence="4">
    <location>
        <begin position="347"/>
        <end position="372"/>
    </location>
</feature>
<feature type="transmembrane region" description="Helical" evidence="4">
    <location>
        <begin position="174"/>
        <end position="192"/>
    </location>
</feature>
<dbReference type="AlphaFoldDB" id="A0A1S1MWF1"/>
<dbReference type="InterPro" id="IPR011701">
    <property type="entry name" value="MFS"/>
</dbReference>
<dbReference type="Proteomes" id="UP000179786">
    <property type="component" value="Unassembled WGS sequence"/>
</dbReference>
<dbReference type="InterPro" id="IPR036259">
    <property type="entry name" value="MFS_trans_sf"/>
</dbReference>
<dbReference type="SUPFAM" id="SSF103473">
    <property type="entry name" value="MFS general substrate transporter"/>
    <property type="match status" value="1"/>
</dbReference>
<name>A0A1S1MWF1_9GAMM</name>
<feature type="transmembrane region" description="Helical" evidence="4">
    <location>
        <begin position="378"/>
        <end position="396"/>
    </location>
</feature>
<keyword evidence="2 4" id="KW-1133">Transmembrane helix</keyword>
<dbReference type="OrthoDB" id="186809at2"/>
<evidence type="ECO:0000256" key="2">
    <source>
        <dbReference type="ARBA" id="ARBA00022989"/>
    </source>
</evidence>
<feature type="transmembrane region" description="Helical" evidence="4">
    <location>
        <begin position="253"/>
        <end position="272"/>
    </location>
</feature>
<keyword evidence="3 4" id="KW-0472">Membrane</keyword>
<keyword evidence="1 4" id="KW-0812">Transmembrane</keyword>
<reference evidence="5 6" key="1">
    <citation type="submission" date="2016-09" db="EMBL/GenBank/DDBJ databases">
        <title>Pseudoalteromonas amylolytica sp. nov., isolated from the surface seawater.</title>
        <authorList>
            <person name="Wu Y.-H."/>
            <person name="Cheng H."/>
            <person name="Jin X.-B."/>
            <person name="Wang C.-S."/>
            <person name="Xu X.-W."/>
        </authorList>
    </citation>
    <scope>NUCLEOTIDE SEQUENCE [LARGE SCALE GENOMIC DNA]</scope>
    <source>
        <strain evidence="5 6">JW1</strain>
    </source>
</reference>
<evidence type="ECO:0000256" key="4">
    <source>
        <dbReference type="SAM" id="Phobius"/>
    </source>
</evidence>
<evidence type="ECO:0000256" key="3">
    <source>
        <dbReference type="ARBA" id="ARBA00023136"/>
    </source>
</evidence>
<proteinExistence type="predicted"/>
<keyword evidence="6" id="KW-1185">Reference proteome</keyword>
<comment type="caution">
    <text evidence="5">The sequence shown here is derived from an EMBL/GenBank/DDBJ whole genome shotgun (WGS) entry which is preliminary data.</text>
</comment>
<dbReference type="Gene3D" id="1.20.1250.20">
    <property type="entry name" value="MFS general substrate transporter like domains"/>
    <property type="match status" value="2"/>
</dbReference>
<feature type="transmembrane region" description="Helical" evidence="4">
    <location>
        <begin position="220"/>
        <end position="241"/>
    </location>
</feature>
<dbReference type="STRING" id="1859457.BET10_12200"/>
<evidence type="ECO:0000313" key="6">
    <source>
        <dbReference type="Proteomes" id="UP000179786"/>
    </source>
</evidence>
<sequence length="405" mass="44416">MLLNKLSSEIKQYLVITGNYWAFTLTDGALRMLVVLYFHQLGYSPLSIAMLFLFYELFGVVTNLVGGWLGARLGLNKTMNLGLSLQILALIMLAVNPQWLSVAYVMAAQALSGIAKDLNKMSAKSAIKLLVPEDADSTLYKWVARLTGSKNALKGVGFFMGGVLLGAFGFAGALWAMASLLLVAWISSLVLLKQDLGKKKFKPKFSELFSKSRQINILSAARLCLFASRDVWFVVALPVFLSSTLGWDHTQVGSFMALWIIFYGIVQANAPKITRNLQAPARQLTFWAALLTVIPVLIAIALYQQFAATWVIVLGLLCFGGVFAINSSLHSYLIVKFADSDGVSLDVGFYYMANAMGRLLGTVLSGAIYQVYGLEACLWFSSLLLLFTVIISKRLTTVEQIYSGV</sequence>
<feature type="transmembrane region" description="Helical" evidence="4">
    <location>
        <begin position="50"/>
        <end position="71"/>
    </location>
</feature>
<dbReference type="Pfam" id="PF07690">
    <property type="entry name" value="MFS_1"/>
    <property type="match status" value="1"/>
</dbReference>
<feature type="transmembrane region" description="Helical" evidence="4">
    <location>
        <begin position="284"/>
        <end position="304"/>
    </location>
</feature>
<evidence type="ECO:0000313" key="5">
    <source>
        <dbReference type="EMBL" id="OHU91561.1"/>
    </source>
</evidence>
<feature type="transmembrane region" description="Helical" evidence="4">
    <location>
        <begin position="20"/>
        <end position="38"/>
    </location>
</feature>
<dbReference type="PANTHER" id="PTHR23547">
    <property type="entry name" value="MAJOR FACILITATOR SUPERFAMILY DOMAIN, GENERAL SUBSTRATE TRANSPORTER"/>
    <property type="match status" value="1"/>
</dbReference>
<feature type="transmembrane region" description="Helical" evidence="4">
    <location>
        <begin position="310"/>
        <end position="335"/>
    </location>
</feature>
<evidence type="ECO:0000256" key="1">
    <source>
        <dbReference type="ARBA" id="ARBA00022692"/>
    </source>
</evidence>
<dbReference type="EMBL" id="MKJU01000025">
    <property type="protein sequence ID" value="OHU91561.1"/>
    <property type="molecule type" value="Genomic_DNA"/>
</dbReference>
<feature type="transmembrane region" description="Helical" evidence="4">
    <location>
        <begin position="83"/>
        <end position="107"/>
    </location>
</feature>
<protein>
    <submittedName>
        <fullName evidence="5">MFS transporter permease</fullName>
    </submittedName>
</protein>